<evidence type="ECO:0000313" key="3">
    <source>
        <dbReference type="Proteomes" id="UP000193411"/>
    </source>
</evidence>
<evidence type="ECO:0000313" key="2">
    <source>
        <dbReference type="EMBL" id="ORZ34980.1"/>
    </source>
</evidence>
<accession>A0A1Y2HK62</accession>
<sequence length="412" mass="43137">MRSNSQSSSTASLAALVSAGSLAALLTPSNSSNIKGLSLNLAPAALSATPTSATTAASASTASSASARSLAPTPPASVSPNGYHPYQMPGSGAGNTRHAPNCASTLDDRPTKRRRPAGSSSSSASAMTAPAMPVPVHPVAPFTMMSAANMPLTPNTPTSQFHFGSCAMGSSSSASFATLPTTPLTPVSPVDMVQHQLFHQQQGQQHRGTPTATTAPIAVAAYAFDPRPPSAAPSSSASPSIMNASCRGASFPLFQHQQHLSHAAELARRQVSPVMPSSGIFLVAEHRGLVKESSSQLLQQQSVAGASQVGPRGDGILAVVPNDGLELMFRTEARLPICDHFLYHHTNMSGGCQVAFARKHTIGWLIEVRFTQAHVFLPRSCLFAPFHWRHFRHLAVLFLNLPPSDLGFSWAV</sequence>
<protein>
    <submittedName>
        <fullName evidence="2">Uncharacterized protein</fullName>
    </submittedName>
</protein>
<keyword evidence="3" id="KW-1185">Reference proteome</keyword>
<feature type="region of interest" description="Disordered" evidence="1">
    <location>
        <begin position="47"/>
        <end position="129"/>
    </location>
</feature>
<organism evidence="2 3">
    <name type="scientific">Catenaria anguillulae PL171</name>
    <dbReference type="NCBI Taxonomy" id="765915"/>
    <lineage>
        <taxon>Eukaryota</taxon>
        <taxon>Fungi</taxon>
        <taxon>Fungi incertae sedis</taxon>
        <taxon>Blastocladiomycota</taxon>
        <taxon>Blastocladiomycetes</taxon>
        <taxon>Blastocladiales</taxon>
        <taxon>Catenariaceae</taxon>
        <taxon>Catenaria</taxon>
    </lineage>
</organism>
<dbReference type="Proteomes" id="UP000193411">
    <property type="component" value="Unassembled WGS sequence"/>
</dbReference>
<evidence type="ECO:0000256" key="1">
    <source>
        <dbReference type="SAM" id="MobiDB-lite"/>
    </source>
</evidence>
<feature type="compositionally biased region" description="Low complexity" evidence="1">
    <location>
        <begin position="47"/>
        <end position="71"/>
    </location>
</feature>
<comment type="caution">
    <text evidence="2">The sequence shown here is derived from an EMBL/GenBank/DDBJ whole genome shotgun (WGS) entry which is preliminary data.</text>
</comment>
<reference evidence="2 3" key="1">
    <citation type="submission" date="2016-07" db="EMBL/GenBank/DDBJ databases">
        <title>Pervasive Adenine N6-methylation of Active Genes in Fungi.</title>
        <authorList>
            <consortium name="DOE Joint Genome Institute"/>
            <person name="Mondo S.J."/>
            <person name="Dannebaum R.O."/>
            <person name="Kuo R.C."/>
            <person name="Labutti K."/>
            <person name="Haridas S."/>
            <person name="Kuo A."/>
            <person name="Salamov A."/>
            <person name="Ahrendt S.R."/>
            <person name="Lipzen A."/>
            <person name="Sullivan W."/>
            <person name="Andreopoulos W.B."/>
            <person name="Clum A."/>
            <person name="Lindquist E."/>
            <person name="Daum C."/>
            <person name="Ramamoorthy G.K."/>
            <person name="Gryganskyi A."/>
            <person name="Culley D."/>
            <person name="Magnuson J.K."/>
            <person name="James T.Y."/>
            <person name="O'Malley M.A."/>
            <person name="Stajich J.E."/>
            <person name="Spatafora J.W."/>
            <person name="Visel A."/>
            <person name="Grigoriev I.V."/>
        </authorList>
    </citation>
    <scope>NUCLEOTIDE SEQUENCE [LARGE SCALE GENOMIC DNA]</scope>
    <source>
        <strain evidence="2 3">PL171</strain>
    </source>
</reference>
<gene>
    <name evidence="2" type="ORF">BCR44DRAFT_30974</name>
</gene>
<dbReference type="EMBL" id="MCFL01000025">
    <property type="protein sequence ID" value="ORZ34980.1"/>
    <property type="molecule type" value="Genomic_DNA"/>
</dbReference>
<dbReference type="AlphaFoldDB" id="A0A1Y2HK62"/>
<name>A0A1Y2HK62_9FUNG</name>
<feature type="compositionally biased region" description="Low complexity" evidence="1">
    <location>
        <begin position="117"/>
        <end position="129"/>
    </location>
</feature>
<proteinExistence type="predicted"/>